<dbReference type="EMBL" id="KQ085992">
    <property type="protein sequence ID" value="KLO11797.1"/>
    <property type="molecule type" value="Genomic_DNA"/>
</dbReference>
<feature type="transmembrane region" description="Helical" evidence="1">
    <location>
        <begin position="12"/>
        <end position="33"/>
    </location>
</feature>
<keyword evidence="1" id="KW-0472">Membrane</keyword>
<sequence length="305" mass="33950">MDDSYYMRMKFHIVGNCMSIAGFTILLYDQLLTFSDEVEYIWCPRGGPSKDKLFNKMGIILFLINRYFHPLAVTVDMRFCLLSSLRICSRFSWFEGVTYEVSIIIAGLVMILRVYALHGKSTMVAIVAGAVWCLQIGTYMFFLSGGEALSQQGISGGCSFIFRISLGMLDILAIVGTLIFDSTILLLVIFRPGTFKTLVQRLRGKPSASGYVEMDVTPMDVTHKSILQEGVIYYCVIFGINLSLTIMIATATPGIRNVLQFTSEIITATMISRITLHLRKVSYKPRPIAAVPLSFIGKTDGHGLP</sequence>
<dbReference type="InterPro" id="IPR045340">
    <property type="entry name" value="DUF6533"/>
</dbReference>
<proteinExistence type="predicted"/>
<dbReference type="Proteomes" id="UP000053477">
    <property type="component" value="Unassembled WGS sequence"/>
</dbReference>
<feature type="transmembrane region" description="Helical" evidence="1">
    <location>
        <begin position="96"/>
        <end position="116"/>
    </location>
</feature>
<evidence type="ECO:0000313" key="4">
    <source>
        <dbReference type="Proteomes" id="UP000053477"/>
    </source>
</evidence>
<evidence type="ECO:0000313" key="3">
    <source>
        <dbReference type="EMBL" id="KLO11797.1"/>
    </source>
</evidence>
<gene>
    <name evidence="3" type="ORF">SCHPADRAFT_454508</name>
</gene>
<dbReference type="OrthoDB" id="3242376at2759"/>
<dbReference type="Pfam" id="PF20151">
    <property type="entry name" value="DUF6533"/>
    <property type="match status" value="1"/>
</dbReference>
<accession>A0A0H2RJH8</accession>
<evidence type="ECO:0000256" key="1">
    <source>
        <dbReference type="SAM" id="Phobius"/>
    </source>
</evidence>
<feature type="transmembrane region" description="Helical" evidence="1">
    <location>
        <begin position="122"/>
        <end position="143"/>
    </location>
</feature>
<evidence type="ECO:0000259" key="2">
    <source>
        <dbReference type="Pfam" id="PF20151"/>
    </source>
</evidence>
<dbReference type="InParanoid" id="A0A0H2RJH8"/>
<organism evidence="3 4">
    <name type="scientific">Schizopora paradoxa</name>
    <dbReference type="NCBI Taxonomy" id="27342"/>
    <lineage>
        <taxon>Eukaryota</taxon>
        <taxon>Fungi</taxon>
        <taxon>Dikarya</taxon>
        <taxon>Basidiomycota</taxon>
        <taxon>Agaricomycotina</taxon>
        <taxon>Agaricomycetes</taxon>
        <taxon>Hymenochaetales</taxon>
        <taxon>Schizoporaceae</taxon>
        <taxon>Schizopora</taxon>
    </lineage>
</organism>
<reference evidence="3 4" key="1">
    <citation type="submission" date="2015-04" db="EMBL/GenBank/DDBJ databases">
        <title>Complete genome sequence of Schizopora paradoxa KUC8140, a cosmopolitan wood degrader in East Asia.</title>
        <authorList>
            <consortium name="DOE Joint Genome Institute"/>
            <person name="Min B."/>
            <person name="Park H."/>
            <person name="Jang Y."/>
            <person name="Kim J.-J."/>
            <person name="Kim K.H."/>
            <person name="Pangilinan J."/>
            <person name="Lipzen A."/>
            <person name="Riley R."/>
            <person name="Grigoriev I.V."/>
            <person name="Spatafora J.W."/>
            <person name="Choi I.-G."/>
        </authorList>
    </citation>
    <scope>NUCLEOTIDE SEQUENCE [LARGE SCALE GENOMIC DNA]</scope>
    <source>
        <strain evidence="3 4">KUC8140</strain>
    </source>
</reference>
<feature type="transmembrane region" description="Helical" evidence="1">
    <location>
        <begin position="231"/>
        <end position="251"/>
    </location>
</feature>
<protein>
    <recommendedName>
        <fullName evidence="2">DUF6533 domain-containing protein</fullName>
    </recommendedName>
</protein>
<keyword evidence="4" id="KW-1185">Reference proteome</keyword>
<feature type="domain" description="DUF6533" evidence="2">
    <location>
        <begin position="17"/>
        <end position="68"/>
    </location>
</feature>
<keyword evidence="1" id="KW-0812">Transmembrane</keyword>
<dbReference type="AlphaFoldDB" id="A0A0H2RJH8"/>
<feature type="transmembrane region" description="Helical" evidence="1">
    <location>
        <begin position="164"/>
        <end position="190"/>
    </location>
</feature>
<keyword evidence="1" id="KW-1133">Transmembrane helix</keyword>
<name>A0A0H2RJH8_9AGAM</name>